<keyword evidence="1" id="KW-1133">Transmembrane helix</keyword>
<name>A0A2W4E6S6_9HYPH</name>
<proteinExistence type="predicted"/>
<gene>
    <name evidence="2" type="ORF">CPY51_30485</name>
</gene>
<reference evidence="2 3" key="1">
    <citation type="journal article" date="2018" name="Sci. Rep.">
        <title>Rhizobium tumorigenes sp. nov., a novel plant tumorigenic bacterium isolated from cane gall tumors on thornless blackberry.</title>
        <authorList>
            <person name="Kuzmanovi N."/>
            <person name="Smalla K."/>
            <person name="Gronow S."/>
            <person name="PuBawska J."/>
        </authorList>
    </citation>
    <scope>NUCLEOTIDE SEQUENCE [LARGE SCALE GENOMIC DNA]</scope>
    <source>
        <strain evidence="2 3">CCBAU 85046</strain>
    </source>
</reference>
<dbReference type="AlphaFoldDB" id="A0A2W4E6S6"/>
<organism evidence="2 3">
    <name type="scientific">Rhizobium tubonense</name>
    <dbReference type="NCBI Taxonomy" id="484088"/>
    <lineage>
        <taxon>Bacteria</taxon>
        <taxon>Pseudomonadati</taxon>
        <taxon>Pseudomonadota</taxon>
        <taxon>Alphaproteobacteria</taxon>
        <taxon>Hyphomicrobiales</taxon>
        <taxon>Rhizobiaceae</taxon>
        <taxon>Rhizobium/Agrobacterium group</taxon>
        <taxon>Rhizobium</taxon>
    </lineage>
</organism>
<keyword evidence="3" id="KW-1185">Reference proteome</keyword>
<protein>
    <submittedName>
        <fullName evidence="2">Uncharacterized protein</fullName>
    </submittedName>
</protein>
<feature type="transmembrane region" description="Helical" evidence="1">
    <location>
        <begin position="66"/>
        <end position="87"/>
    </location>
</feature>
<evidence type="ECO:0000313" key="3">
    <source>
        <dbReference type="Proteomes" id="UP000248925"/>
    </source>
</evidence>
<accession>A0A2W4E6S6</accession>
<comment type="caution">
    <text evidence="2">The sequence shown here is derived from an EMBL/GenBank/DDBJ whole genome shotgun (WGS) entry which is preliminary data.</text>
</comment>
<keyword evidence="1" id="KW-0812">Transmembrane</keyword>
<evidence type="ECO:0000313" key="2">
    <source>
        <dbReference type="EMBL" id="PZM08073.1"/>
    </source>
</evidence>
<dbReference type="EMBL" id="PCDP01000076">
    <property type="protein sequence ID" value="PZM08073.1"/>
    <property type="molecule type" value="Genomic_DNA"/>
</dbReference>
<dbReference type="Proteomes" id="UP000248925">
    <property type="component" value="Unassembled WGS sequence"/>
</dbReference>
<feature type="transmembrane region" description="Helical" evidence="1">
    <location>
        <begin position="25"/>
        <end position="46"/>
    </location>
</feature>
<evidence type="ECO:0000256" key="1">
    <source>
        <dbReference type="SAM" id="Phobius"/>
    </source>
</evidence>
<keyword evidence="1" id="KW-0472">Membrane</keyword>
<sequence length="93" mass="11005">MQIFSSAQNFADRVLQKFVEPFIELFNHFLLTISALCFMAGTEIALRLLHFQEKVIPIFGITLESWLFFMEVFTVTFVLFHGLWRALRMKNEQ</sequence>